<keyword evidence="2" id="KW-1133">Transmembrane helix</keyword>
<evidence type="ECO:0000313" key="4">
    <source>
        <dbReference type="Proteomes" id="UP001251528"/>
    </source>
</evidence>
<evidence type="ECO:0000313" key="3">
    <source>
        <dbReference type="EMBL" id="KAK2601925.1"/>
    </source>
</evidence>
<accession>A0AAJ0CTN4</accession>
<gene>
    <name evidence="3" type="ORF">QQS21_004516</name>
</gene>
<proteinExistence type="predicted"/>
<evidence type="ECO:0000256" key="1">
    <source>
        <dbReference type="SAM" id="MobiDB-lite"/>
    </source>
</evidence>
<keyword evidence="4" id="KW-1185">Reference proteome</keyword>
<protein>
    <submittedName>
        <fullName evidence="3">Uncharacterized protein</fullName>
    </submittedName>
</protein>
<comment type="caution">
    <text evidence="3">The sequence shown here is derived from an EMBL/GenBank/DDBJ whole genome shotgun (WGS) entry which is preliminary data.</text>
</comment>
<reference evidence="3" key="1">
    <citation type="submission" date="2023-06" db="EMBL/GenBank/DDBJ databases">
        <title>Conoideocrella luteorostrata (Hypocreales: Clavicipitaceae), a potential biocontrol fungus for elongate hemlock scale in United States Christmas tree production areas.</title>
        <authorList>
            <person name="Barrett H."/>
            <person name="Lovett B."/>
            <person name="Macias A.M."/>
            <person name="Stajich J.E."/>
            <person name="Kasson M.T."/>
        </authorList>
    </citation>
    <scope>NUCLEOTIDE SEQUENCE</scope>
    <source>
        <strain evidence="3">ARSEF 14590</strain>
    </source>
</reference>
<organism evidence="3 4">
    <name type="scientific">Conoideocrella luteorostrata</name>
    <dbReference type="NCBI Taxonomy" id="1105319"/>
    <lineage>
        <taxon>Eukaryota</taxon>
        <taxon>Fungi</taxon>
        <taxon>Dikarya</taxon>
        <taxon>Ascomycota</taxon>
        <taxon>Pezizomycotina</taxon>
        <taxon>Sordariomycetes</taxon>
        <taxon>Hypocreomycetidae</taxon>
        <taxon>Hypocreales</taxon>
        <taxon>Clavicipitaceae</taxon>
        <taxon>Conoideocrella</taxon>
    </lineage>
</organism>
<feature type="transmembrane region" description="Helical" evidence="2">
    <location>
        <begin position="127"/>
        <end position="151"/>
    </location>
</feature>
<keyword evidence="2" id="KW-0812">Transmembrane</keyword>
<keyword evidence="2" id="KW-0472">Membrane</keyword>
<feature type="compositionally biased region" description="Low complexity" evidence="1">
    <location>
        <begin position="230"/>
        <end position="245"/>
    </location>
</feature>
<feature type="transmembrane region" description="Helical" evidence="2">
    <location>
        <begin position="96"/>
        <end position="115"/>
    </location>
</feature>
<dbReference type="AlphaFoldDB" id="A0AAJ0CTN4"/>
<dbReference type="Proteomes" id="UP001251528">
    <property type="component" value="Unassembled WGS sequence"/>
</dbReference>
<feature type="transmembrane region" description="Helical" evidence="2">
    <location>
        <begin position="157"/>
        <end position="180"/>
    </location>
</feature>
<sequence>MAPQPPSSPSSYSDQTHLSLNLIGKAHSDTHTHHSQPIIPLPDTFTAAPPPRNALIQPIHTIVSLDTPPLTMDSPSSSSFMDTLAHIIQPIWSLNWARYTSWLTSSLTLPLRMLWIPLSYALSFGQAVLAPAGYVLSYLAGWISAIASFLISLEFSVAAFIGVLAGIIMAIASAIVITYFNMHDDEDHSRLAYHRDRSREEQFLKEQYLKEQYLTPGKQPRGLEPDWHWADPSSTAASSSSSPKSARFRRISNLQAQTIHEEEDDSEE</sequence>
<dbReference type="EMBL" id="JASWJB010000067">
    <property type="protein sequence ID" value="KAK2601925.1"/>
    <property type="molecule type" value="Genomic_DNA"/>
</dbReference>
<evidence type="ECO:0000256" key="2">
    <source>
        <dbReference type="SAM" id="Phobius"/>
    </source>
</evidence>
<feature type="region of interest" description="Disordered" evidence="1">
    <location>
        <begin position="215"/>
        <end position="247"/>
    </location>
</feature>
<name>A0AAJ0CTN4_9HYPO</name>